<gene>
    <name evidence="1" type="ORF">LC087_08095</name>
</gene>
<reference evidence="1 2" key="1">
    <citation type="submission" date="2023-06" db="EMBL/GenBank/DDBJ databases">
        <title>Five Gram-positive bacteria isolated from mangrove sediments in Shenzhen, Guangdong, China.</title>
        <authorList>
            <person name="Yu S."/>
            <person name="Zheng W."/>
            <person name="Huang Y."/>
        </authorList>
    </citation>
    <scope>NUCLEOTIDE SEQUENCE [LARGE SCALE GENOMIC DNA]</scope>
    <source>
        <strain evidence="1 2">SaN35-3</strain>
    </source>
</reference>
<evidence type="ECO:0000313" key="2">
    <source>
        <dbReference type="Proteomes" id="UP001197974"/>
    </source>
</evidence>
<keyword evidence="2" id="KW-1185">Reference proteome</keyword>
<dbReference type="EMBL" id="CP129013">
    <property type="protein sequence ID" value="WLR44046.1"/>
    <property type="molecule type" value="Genomic_DNA"/>
</dbReference>
<dbReference type="Proteomes" id="UP001197974">
    <property type="component" value="Chromosome"/>
</dbReference>
<organism evidence="1 2">
    <name type="scientific">Bacillus carboniphilus</name>
    <dbReference type="NCBI Taxonomy" id="86663"/>
    <lineage>
        <taxon>Bacteria</taxon>
        <taxon>Bacillati</taxon>
        <taxon>Bacillota</taxon>
        <taxon>Bacilli</taxon>
        <taxon>Bacillales</taxon>
        <taxon>Bacillaceae</taxon>
        <taxon>Bacillus</taxon>
    </lineage>
</organism>
<name>A0ABY9JXD4_9BACI</name>
<evidence type="ECO:0000313" key="1">
    <source>
        <dbReference type="EMBL" id="WLR44046.1"/>
    </source>
</evidence>
<dbReference type="RefSeq" id="WP_226542979.1">
    <property type="nucleotide sequence ID" value="NZ_CP129013.1"/>
</dbReference>
<accession>A0ABY9JXD4</accession>
<protein>
    <submittedName>
        <fullName evidence="1">RNA polymerase subunit sigma-70</fullName>
    </submittedName>
</protein>
<proteinExistence type="predicted"/>
<sequence>MRSNEKSSQTYEKKDVFGVNFHDFIVLESQATTYEIASEFGLSLRDVKNLQKKIKRS</sequence>